<sequence>MTNSSAVLVALALIVSELNLLHNVNLLLEDFFPSNIVFLLSICILLEELRVISVLRLYSPISFLFETLLSLFLLECSLLYIWRPLQLYLLINADDILVQLYENETFNWLVCPLCCGTRNPAPDFARLVLKICSFSFLLSVIFATKLNK</sequence>
<accession>A0A821TQD0</accession>
<reference evidence="2" key="1">
    <citation type="submission" date="2021-02" db="EMBL/GenBank/DDBJ databases">
        <authorList>
            <person name="Steward A R."/>
        </authorList>
    </citation>
    <scope>NUCLEOTIDE SEQUENCE</scope>
</reference>
<feature type="transmembrane region" description="Helical" evidence="1">
    <location>
        <begin position="30"/>
        <end position="49"/>
    </location>
</feature>
<evidence type="ECO:0000313" key="2">
    <source>
        <dbReference type="EMBL" id="CAF4874131.1"/>
    </source>
</evidence>
<evidence type="ECO:0000256" key="1">
    <source>
        <dbReference type="SAM" id="Phobius"/>
    </source>
</evidence>
<dbReference type="Proteomes" id="UP000663880">
    <property type="component" value="Unassembled WGS sequence"/>
</dbReference>
<feature type="transmembrane region" description="Helical" evidence="1">
    <location>
        <begin position="61"/>
        <end position="82"/>
    </location>
</feature>
<name>A0A821TQD0_9NEOP</name>
<dbReference type="OrthoDB" id="7422469at2759"/>
<dbReference type="AlphaFoldDB" id="A0A821TQD0"/>
<organism evidence="2 3">
    <name type="scientific">Pieris macdunnoughi</name>
    <dbReference type="NCBI Taxonomy" id="345717"/>
    <lineage>
        <taxon>Eukaryota</taxon>
        <taxon>Metazoa</taxon>
        <taxon>Ecdysozoa</taxon>
        <taxon>Arthropoda</taxon>
        <taxon>Hexapoda</taxon>
        <taxon>Insecta</taxon>
        <taxon>Pterygota</taxon>
        <taxon>Neoptera</taxon>
        <taxon>Endopterygota</taxon>
        <taxon>Lepidoptera</taxon>
        <taxon>Glossata</taxon>
        <taxon>Ditrysia</taxon>
        <taxon>Papilionoidea</taxon>
        <taxon>Pieridae</taxon>
        <taxon>Pierinae</taxon>
        <taxon>Pieris</taxon>
    </lineage>
</organism>
<keyword evidence="1" id="KW-1133">Transmembrane helix</keyword>
<feature type="transmembrane region" description="Helical" evidence="1">
    <location>
        <begin position="127"/>
        <end position="146"/>
    </location>
</feature>
<proteinExistence type="predicted"/>
<dbReference type="EMBL" id="CAJOBZ010000024">
    <property type="protein sequence ID" value="CAF4874131.1"/>
    <property type="molecule type" value="Genomic_DNA"/>
</dbReference>
<protein>
    <submittedName>
        <fullName evidence="2">Uncharacterized protein</fullName>
    </submittedName>
</protein>
<gene>
    <name evidence="2" type="ORF">PMACD_LOCUS9019</name>
</gene>
<keyword evidence="3" id="KW-1185">Reference proteome</keyword>
<comment type="caution">
    <text evidence="2">The sequence shown here is derived from an EMBL/GenBank/DDBJ whole genome shotgun (WGS) entry which is preliminary data.</text>
</comment>
<keyword evidence="1" id="KW-0812">Transmembrane</keyword>
<keyword evidence="1" id="KW-0472">Membrane</keyword>
<evidence type="ECO:0000313" key="3">
    <source>
        <dbReference type="Proteomes" id="UP000663880"/>
    </source>
</evidence>